<dbReference type="InterPro" id="IPR036397">
    <property type="entry name" value="RNaseH_sf"/>
</dbReference>
<dbReference type="InterPro" id="IPR052338">
    <property type="entry name" value="Transposase_5"/>
</dbReference>
<dbReference type="InterPro" id="IPR038717">
    <property type="entry name" value="Tc1-like_DDE_dom"/>
</dbReference>
<organism evidence="2 3">
    <name type="scientific">Tenebrio molitor</name>
    <name type="common">Yellow mealworm beetle</name>
    <dbReference type="NCBI Taxonomy" id="7067"/>
    <lineage>
        <taxon>Eukaryota</taxon>
        <taxon>Metazoa</taxon>
        <taxon>Ecdysozoa</taxon>
        <taxon>Arthropoda</taxon>
        <taxon>Hexapoda</taxon>
        <taxon>Insecta</taxon>
        <taxon>Pterygota</taxon>
        <taxon>Neoptera</taxon>
        <taxon>Endopterygota</taxon>
        <taxon>Coleoptera</taxon>
        <taxon>Polyphaga</taxon>
        <taxon>Cucujiformia</taxon>
        <taxon>Tenebrionidae</taxon>
        <taxon>Tenebrio</taxon>
    </lineage>
</organism>
<gene>
    <name evidence="2" type="ORF">GEV33_001573</name>
</gene>
<name>A0A8J6HW34_TENMO</name>
<proteinExistence type="predicted"/>
<dbReference type="SUPFAM" id="SSF53098">
    <property type="entry name" value="Ribonuclease H-like"/>
    <property type="match status" value="1"/>
</dbReference>
<sequence>MVVLGCIDHETADMMNATLNRPNDPVGWISAVSPGVMLHVEERLNSGVYIRILENVMRPSVTRVYPNQNFIFQQDNCSVHTSHRVATWFQDQNINVLDWPSRNPDVNPIENMWGFLVRHLQKQRQIYRNRQELLTAITDAWHALPQDYIRNLCLSMPNRLRKVLDANGAVTKY</sequence>
<dbReference type="PANTHER" id="PTHR23022:SF134">
    <property type="entry name" value="TRANSPOSABLE ELEMENT TC1 TRANSPOSASE"/>
    <property type="match status" value="1"/>
</dbReference>
<reference evidence="2" key="2">
    <citation type="submission" date="2021-08" db="EMBL/GenBank/DDBJ databases">
        <authorList>
            <person name="Eriksson T."/>
        </authorList>
    </citation>
    <scope>NUCLEOTIDE SEQUENCE</scope>
    <source>
        <strain evidence="2">Stoneville</strain>
        <tissue evidence="2">Whole head</tissue>
    </source>
</reference>
<protein>
    <recommendedName>
        <fullName evidence="1">Tc1-like transposase DDE domain-containing protein</fullName>
    </recommendedName>
</protein>
<dbReference type="GO" id="GO:0003676">
    <property type="term" value="F:nucleic acid binding"/>
    <property type="evidence" value="ECO:0007669"/>
    <property type="project" value="InterPro"/>
</dbReference>
<dbReference type="Pfam" id="PF13358">
    <property type="entry name" value="DDE_3"/>
    <property type="match status" value="1"/>
</dbReference>
<reference evidence="2" key="1">
    <citation type="journal article" date="2020" name="J Insects Food Feed">
        <title>The yellow mealworm (Tenebrio molitor) genome: a resource for the emerging insects as food and feed industry.</title>
        <authorList>
            <person name="Eriksson T."/>
            <person name="Andere A."/>
            <person name="Kelstrup H."/>
            <person name="Emery V."/>
            <person name="Picard C."/>
        </authorList>
    </citation>
    <scope>NUCLEOTIDE SEQUENCE</scope>
    <source>
        <strain evidence="2">Stoneville</strain>
        <tissue evidence="2">Whole head</tissue>
    </source>
</reference>
<evidence type="ECO:0000313" key="2">
    <source>
        <dbReference type="EMBL" id="KAH0821218.1"/>
    </source>
</evidence>
<dbReference type="Gene3D" id="3.30.420.10">
    <property type="entry name" value="Ribonuclease H-like superfamily/Ribonuclease H"/>
    <property type="match status" value="1"/>
</dbReference>
<dbReference type="PANTHER" id="PTHR23022">
    <property type="entry name" value="TRANSPOSABLE ELEMENT-RELATED"/>
    <property type="match status" value="1"/>
</dbReference>
<dbReference type="EMBL" id="JABDTM020008917">
    <property type="protein sequence ID" value="KAH0821218.1"/>
    <property type="molecule type" value="Genomic_DNA"/>
</dbReference>
<dbReference type="InterPro" id="IPR012337">
    <property type="entry name" value="RNaseH-like_sf"/>
</dbReference>
<keyword evidence="3" id="KW-1185">Reference proteome</keyword>
<evidence type="ECO:0000313" key="3">
    <source>
        <dbReference type="Proteomes" id="UP000719412"/>
    </source>
</evidence>
<comment type="caution">
    <text evidence="2">The sequence shown here is derived from an EMBL/GenBank/DDBJ whole genome shotgun (WGS) entry which is preliminary data.</text>
</comment>
<dbReference type="AlphaFoldDB" id="A0A8J6HW34"/>
<dbReference type="Proteomes" id="UP000719412">
    <property type="component" value="Unassembled WGS sequence"/>
</dbReference>
<accession>A0A8J6HW34</accession>
<evidence type="ECO:0000259" key="1">
    <source>
        <dbReference type="Pfam" id="PF13358"/>
    </source>
</evidence>
<feature type="domain" description="Tc1-like transposase DDE" evidence="1">
    <location>
        <begin position="37"/>
        <end position="127"/>
    </location>
</feature>